<dbReference type="InterPro" id="IPR036390">
    <property type="entry name" value="WH_DNA-bd_sf"/>
</dbReference>
<evidence type="ECO:0000256" key="3">
    <source>
        <dbReference type="ARBA" id="ARBA00023125"/>
    </source>
</evidence>
<dbReference type="PRINTS" id="PR00039">
    <property type="entry name" value="HTHLYSR"/>
</dbReference>
<organism evidence="6 7">
    <name type="scientific">Streptomyces roseolilacinus</name>
    <dbReference type="NCBI Taxonomy" id="66904"/>
    <lineage>
        <taxon>Bacteria</taxon>
        <taxon>Bacillati</taxon>
        <taxon>Actinomycetota</taxon>
        <taxon>Actinomycetes</taxon>
        <taxon>Kitasatosporales</taxon>
        <taxon>Streptomycetaceae</taxon>
        <taxon>Streptomyces</taxon>
    </lineage>
</organism>
<reference evidence="6" key="2">
    <citation type="submission" date="2020-09" db="EMBL/GenBank/DDBJ databases">
        <authorList>
            <person name="Sun Q."/>
            <person name="Ohkuma M."/>
        </authorList>
    </citation>
    <scope>NUCLEOTIDE SEQUENCE</scope>
    <source>
        <strain evidence="6">JCM 4335</strain>
    </source>
</reference>
<comment type="similarity">
    <text evidence="1">Belongs to the LysR transcriptional regulatory family.</text>
</comment>
<dbReference type="Proteomes" id="UP000654123">
    <property type="component" value="Unassembled WGS sequence"/>
</dbReference>
<keyword evidence="3" id="KW-0238">DNA-binding</keyword>
<dbReference type="Pfam" id="PF03466">
    <property type="entry name" value="LysR_substrate"/>
    <property type="match status" value="1"/>
</dbReference>
<proteinExistence type="inferred from homology"/>
<dbReference type="Gene3D" id="1.10.10.10">
    <property type="entry name" value="Winged helix-like DNA-binding domain superfamily/Winged helix DNA-binding domain"/>
    <property type="match status" value="1"/>
</dbReference>
<dbReference type="PROSITE" id="PS50931">
    <property type="entry name" value="HTH_LYSR"/>
    <property type="match status" value="1"/>
</dbReference>
<evidence type="ECO:0000259" key="5">
    <source>
        <dbReference type="PROSITE" id="PS50931"/>
    </source>
</evidence>
<dbReference type="SUPFAM" id="SSF53850">
    <property type="entry name" value="Periplasmic binding protein-like II"/>
    <property type="match status" value="1"/>
</dbReference>
<feature type="domain" description="HTH lysR-type" evidence="5">
    <location>
        <begin position="10"/>
        <end position="67"/>
    </location>
</feature>
<dbReference type="AlphaFoldDB" id="A0A918B6X2"/>
<evidence type="ECO:0000256" key="2">
    <source>
        <dbReference type="ARBA" id="ARBA00023015"/>
    </source>
</evidence>
<reference evidence="6" key="1">
    <citation type="journal article" date="2014" name="Int. J. Syst. Evol. Microbiol.">
        <title>Complete genome sequence of Corynebacterium casei LMG S-19264T (=DSM 44701T), isolated from a smear-ripened cheese.</title>
        <authorList>
            <consortium name="US DOE Joint Genome Institute (JGI-PGF)"/>
            <person name="Walter F."/>
            <person name="Albersmeier A."/>
            <person name="Kalinowski J."/>
            <person name="Ruckert C."/>
        </authorList>
    </citation>
    <scope>NUCLEOTIDE SEQUENCE</scope>
    <source>
        <strain evidence="6">JCM 4335</strain>
    </source>
</reference>
<sequence length="316" mass="34045">MSARIPETHVDQNELGCFLVLAEELHFGRTASRLHLSRARVSQLIQRLERRVGAPLFTRTSRRVALTGLGSRLRDDLEPHYRGIEDALARAVASARTTAGVLHVGFSTPLAGEMVMKATEKLRTTCPGLAVEVCEVPLCDPYGMLRKGDFDLQLTDFPVREDDLTRGPTLLTEDRVLAVAAGHPLAGRNTVTLEDLAGVPLLTIAGDIPEYWLEHQLPTRTPSGRPIERGPSITSLQEALTLVAGGKGVVLAGAHTAFYHSRPGVSYVPVEGDKPLRYGLTWRSGGGNRTIELFGAVAREIARGMAPAGPGRATPG</sequence>
<evidence type="ECO:0000313" key="7">
    <source>
        <dbReference type="Proteomes" id="UP000654123"/>
    </source>
</evidence>
<keyword evidence="2" id="KW-0805">Transcription regulation</keyword>
<dbReference type="Gene3D" id="3.40.190.10">
    <property type="entry name" value="Periplasmic binding protein-like II"/>
    <property type="match status" value="2"/>
</dbReference>
<protein>
    <submittedName>
        <fullName evidence="6">LysR family transcriptional regulator</fullName>
    </submittedName>
</protein>
<evidence type="ECO:0000313" key="6">
    <source>
        <dbReference type="EMBL" id="GGQ28432.1"/>
    </source>
</evidence>
<accession>A0A918B6X2</accession>
<dbReference type="PANTHER" id="PTHR30346:SF0">
    <property type="entry name" value="HCA OPERON TRANSCRIPTIONAL ACTIVATOR HCAR"/>
    <property type="match status" value="1"/>
</dbReference>
<evidence type="ECO:0000256" key="1">
    <source>
        <dbReference type="ARBA" id="ARBA00009437"/>
    </source>
</evidence>
<dbReference type="GO" id="GO:0032993">
    <property type="term" value="C:protein-DNA complex"/>
    <property type="evidence" value="ECO:0007669"/>
    <property type="project" value="TreeGrafter"/>
</dbReference>
<dbReference type="InterPro" id="IPR000847">
    <property type="entry name" value="LysR_HTH_N"/>
</dbReference>
<dbReference type="SUPFAM" id="SSF46785">
    <property type="entry name" value="Winged helix' DNA-binding domain"/>
    <property type="match status" value="1"/>
</dbReference>
<evidence type="ECO:0000256" key="4">
    <source>
        <dbReference type="ARBA" id="ARBA00023163"/>
    </source>
</evidence>
<dbReference type="EMBL" id="BMSV01000013">
    <property type="protein sequence ID" value="GGQ28432.1"/>
    <property type="molecule type" value="Genomic_DNA"/>
</dbReference>
<dbReference type="Pfam" id="PF00126">
    <property type="entry name" value="HTH_1"/>
    <property type="match status" value="1"/>
</dbReference>
<dbReference type="GO" id="GO:0003700">
    <property type="term" value="F:DNA-binding transcription factor activity"/>
    <property type="evidence" value="ECO:0007669"/>
    <property type="project" value="InterPro"/>
</dbReference>
<comment type="caution">
    <text evidence="6">The sequence shown here is derived from an EMBL/GenBank/DDBJ whole genome shotgun (WGS) entry which is preliminary data.</text>
</comment>
<keyword evidence="7" id="KW-1185">Reference proteome</keyword>
<dbReference type="GO" id="GO:0003677">
    <property type="term" value="F:DNA binding"/>
    <property type="evidence" value="ECO:0007669"/>
    <property type="project" value="UniProtKB-KW"/>
</dbReference>
<dbReference type="InterPro" id="IPR036388">
    <property type="entry name" value="WH-like_DNA-bd_sf"/>
</dbReference>
<dbReference type="InterPro" id="IPR005119">
    <property type="entry name" value="LysR_subst-bd"/>
</dbReference>
<dbReference type="PANTHER" id="PTHR30346">
    <property type="entry name" value="TRANSCRIPTIONAL DUAL REGULATOR HCAR-RELATED"/>
    <property type="match status" value="1"/>
</dbReference>
<name>A0A918B6X2_9ACTN</name>
<gene>
    <name evidence="6" type="ORF">GCM10010249_53900</name>
</gene>
<keyword evidence="4" id="KW-0804">Transcription</keyword>
<dbReference type="RefSeq" id="WP_229840816.1">
    <property type="nucleotide sequence ID" value="NZ_BMSV01000013.1"/>
</dbReference>